<name>A0AAV5AWQ6_9FLAO</name>
<sequence>MKRIFLLIIFIFFKIQGQELGVINTDRPDQSEGTYILPKKILQIEEGLIFNKENITNDLMFRYGILQHTELRLETLFSKYKHIIELDGVVLSAKQRITNGKELLPAITLVGYANYSIYPERKLSVEIVSSFEYELINKLSFVGNFGLINQFNTYLITSELNYTPINSLNLFVEYFANFSKEANPDHNIDIGVMYLLTDTWQIDICLGHSIYNSENKFFLSTGFSHQF</sequence>
<proteinExistence type="predicted"/>
<reference evidence="1 4" key="1">
    <citation type="submission" date="2021-11" db="EMBL/GenBank/DDBJ databases">
        <title>Draft genome sequence of Capnocytophaga sp. strain KC07075 isolated from cat oral cavity.</title>
        <authorList>
            <person name="Suzuki M."/>
            <person name="Imaoka K."/>
            <person name="Kimura M."/>
            <person name="Morikawa S."/>
            <person name="Maeda K."/>
        </authorList>
    </citation>
    <scope>NUCLEOTIDE SEQUENCE</scope>
    <source>
        <strain evidence="1">KC07075</strain>
        <strain evidence="2 4">KC07079</strain>
    </source>
</reference>
<dbReference type="EMBL" id="BQKA01000001">
    <property type="protein sequence ID" value="GJM49057.1"/>
    <property type="molecule type" value="Genomic_DNA"/>
</dbReference>
<evidence type="ECO:0000313" key="2">
    <source>
        <dbReference type="EMBL" id="GJM52318.1"/>
    </source>
</evidence>
<keyword evidence="4" id="KW-1185">Reference proteome</keyword>
<gene>
    <name evidence="1" type="ORF">RCZ15_00330</name>
    <name evidence="2" type="ORF">RCZ16_06360</name>
</gene>
<protein>
    <recommendedName>
        <fullName evidence="5">Transporter</fullName>
    </recommendedName>
</protein>
<dbReference type="Pfam" id="PF13557">
    <property type="entry name" value="Phenol_MetA_deg"/>
    <property type="match status" value="1"/>
</dbReference>
<comment type="caution">
    <text evidence="1">The sequence shown here is derived from an EMBL/GenBank/DDBJ whole genome shotgun (WGS) entry which is preliminary data.</text>
</comment>
<dbReference type="RefSeq" id="WP_264844979.1">
    <property type="nucleotide sequence ID" value="NZ_BPMA01000002.1"/>
</dbReference>
<accession>A0AAV5AWQ6</accession>
<dbReference type="InterPro" id="IPR025737">
    <property type="entry name" value="FApF"/>
</dbReference>
<evidence type="ECO:0008006" key="5">
    <source>
        <dbReference type="Google" id="ProtNLM"/>
    </source>
</evidence>
<dbReference type="Proteomes" id="UP001208692">
    <property type="component" value="Unassembled WGS sequence"/>
</dbReference>
<dbReference type="Proteomes" id="UP001207736">
    <property type="component" value="Unassembled WGS sequence"/>
</dbReference>
<evidence type="ECO:0000313" key="4">
    <source>
        <dbReference type="Proteomes" id="UP001208692"/>
    </source>
</evidence>
<evidence type="ECO:0000313" key="3">
    <source>
        <dbReference type="Proteomes" id="UP001207736"/>
    </source>
</evidence>
<dbReference type="AlphaFoldDB" id="A0AAV5AWQ6"/>
<organism evidence="1 3">
    <name type="scientific">Capnocytophaga catalasegens</name>
    <dbReference type="NCBI Taxonomy" id="1004260"/>
    <lineage>
        <taxon>Bacteria</taxon>
        <taxon>Pseudomonadati</taxon>
        <taxon>Bacteroidota</taxon>
        <taxon>Flavobacteriia</taxon>
        <taxon>Flavobacteriales</taxon>
        <taxon>Flavobacteriaceae</taxon>
        <taxon>Capnocytophaga</taxon>
    </lineage>
</organism>
<dbReference type="EMBL" id="BQKB01000011">
    <property type="protein sequence ID" value="GJM52318.1"/>
    <property type="molecule type" value="Genomic_DNA"/>
</dbReference>
<evidence type="ECO:0000313" key="1">
    <source>
        <dbReference type="EMBL" id="GJM49057.1"/>
    </source>
</evidence>